<accession>A0A1F6NAE5</accession>
<sequence>MDKIMEKLNKISLPATIIIASLVLGGFYYASEINKQKSIERQQQIKIDQEKQDQLAKELKEQETKEQAEQALSTCISDAEEKQTRYWNSECKRLGKIINSCVPILDLTFNEYLKDKGLTIEEYKNQRGITDNNIFAGLLDYAKRQDECSCALPISLADNANKISADDKAMCFKRYPQ</sequence>
<evidence type="ECO:0000313" key="3">
    <source>
        <dbReference type="Proteomes" id="UP000178726"/>
    </source>
</evidence>
<reference evidence="2 3" key="1">
    <citation type="journal article" date="2016" name="Nat. Commun.">
        <title>Thousands of microbial genomes shed light on interconnected biogeochemical processes in an aquifer system.</title>
        <authorList>
            <person name="Anantharaman K."/>
            <person name="Brown C.T."/>
            <person name="Hug L.A."/>
            <person name="Sharon I."/>
            <person name="Castelle C.J."/>
            <person name="Probst A.J."/>
            <person name="Thomas B.C."/>
            <person name="Singh A."/>
            <person name="Wilkins M.J."/>
            <person name="Karaoz U."/>
            <person name="Brodie E.L."/>
            <person name="Williams K.H."/>
            <person name="Hubbard S.S."/>
            <person name="Banfield J.F."/>
        </authorList>
    </citation>
    <scope>NUCLEOTIDE SEQUENCE [LARGE SCALE GENOMIC DNA]</scope>
</reference>
<keyword evidence="1" id="KW-1133">Transmembrane helix</keyword>
<dbReference type="AlphaFoldDB" id="A0A1F6NAE5"/>
<name>A0A1F6NAE5_9BACT</name>
<organism evidence="2 3">
    <name type="scientific">Candidatus Magasanikbacteria bacterium RIFCSPLOWO2_02_FULL_44_11</name>
    <dbReference type="NCBI Taxonomy" id="1798689"/>
    <lineage>
        <taxon>Bacteria</taxon>
        <taxon>Candidatus Magasanikiibacteriota</taxon>
    </lineage>
</organism>
<dbReference type="Proteomes" id="UP000178726">
    <property type="component" value="Unassembled WGS sequence"/>
</dbReference>
<keyword evidence="1" id="KW-0812">Transmembrane</keyword>
<gene>
    <name evidence="2" type="ORF">A3I29_00640</name>
</gene>
<keyword evidence="1" id="KW-0472">Membrane</keyword>
<dbReference type="STRING" id="1798689.A3I29_00640"/>
<feature type="transmembrane region" description="Helical" evidence="1">
    <location>
        <begin position="12"/>
        <end position="30"/>
    </location>
</feature>
<dbReference type="EMBL" id="MFQK01000018">
    <property type="protein sequence ID" value="OGH80894.1"/>
    <property type="molecule type" value="Genomic_DNA"/>
</dbReference>
<comment type="caution">
    <text evidence="2">The sequence shown here is derived from an EMBL/GenBank/DDBJ whole genome shotgun (WGS) entry which is preliminary data.</text>
</comment>
<evidence type="ECO:0000313" key="2">
    <source>
        <dbReference type="EMBL" id="OGH80894.1"/>
    </source>
</evidence>
<protein>
    <submittedName>
        <fullName evidence="2">Uncharacterized protein</fullName>
    </submittedName>
</protein>
<evidence type="ECO:0000256" key="1">
    <source>
        <dbReference type="SAM" id="Phobius"/>
    </source>
</evidence>
<proteinExistence type="predicted"/>